<sequence length="157" mass="17504">MALCFFLAPTLIFPGLVTGCSSPAANTPAGRLRIEFNRTRFAPHCFHRMTGFFRRHRKVFMYPSIQVGKYLVSPLVRRGHDGRYVASVSISSGHASMTQDRLMRFTPLFESAQAAIEFAKSEALSYIRSCAQPAMPPCVRQRTGGVSHLPDTFFATN</sequence>
<evidence type="ECO:0000313" key="1">
    <source>
        <dbReference type="EMBL" id="XDJ49927.1"/>
    </source>
</evidence>
<gene>
    <name evidence="1" type="ORF">ABRZ09_11945</name>
</gene>
<accession>A0AB39D6S4</accession>
<name>A0AB39D6S4_9BURK</name>
<dbReference type="RefSeq" id="WP_368646837.1">
    <property type="nucleotide sequence ID" value="NZ_CP158255.1"/>
</dbReference>
<dbReference type="EMBL" id="CP158255">
    <property type="protein sequence ID" value="XDJ49927.1"/>
    <property type="molecule type" value="Genomic_DNA"/>
</dbReference>
<protein>
    <recommendedName>
        <fullName evidence="2">Lipoprotein</fullName>
    </recommendedName>
</protein>
<dbReference type="AlphaFoldDB" id="A0AB39D6S4"/>
<proteinExistence type="predicted"/>
<organism evidence="1">
    <name type="scientific">Castellaniella ginsengisoli</name>
    <dbReference type="NCBI Taxonomy" id="546114"/>
    <lineage>
        <taxon>Bacteria</taxon>
        <taxon>Pseudomonadati</taxon>
        <taxon>Pseudomonadota</taxon>
        <taxon>Betaproteobacteria</taxon>
        <taxon>Burkholderiales</taxon>
        <taxon>Alcaligenaceae</taxon>
        <taxon>Castellaniella</taxon>
    </lineage>
</organism>
<reference evidence="1" key="1">
    <citation type="submission" date="2024-05" db="EMBL/GenBank/DDBJ databases">
        <authorList>
            <person name="Luo Y.-C."/>
            <person name="Nicholds J."/>
            <person name="Mortimer T."/>
            <person name="Maboni G."/>
        </authorList>
    </citation>
    <scope>NUCLEOTIDE SEQUENCE</scope>
    <source>
        <strain evidence="1">151108</strain>
    </source>
</reference>
<evidence type="ECO:0008006" key="2">
    <source>
        <dbReference type="Google" id="ProtNLM"/>
    </source>
</evidence>